<keyword evidence="1" id="KW-0732">Signal</keyword>
<evidence type="ECO:0008006" key="4">
    <source>
        <dbReference type="Google" id="ProtNLM"/>
    </source>
</evidence>
<feature type="signal peptide" evidence="1">
    <location>
        <begin position="1"/>
        <end position="21"/>
    </location>
</feature>
<evidence type="ECO:0000256" key="1">
    <source>
        <dbReference type="SAM" id="SignalP"/>
    </source>
</evidence>
<feature type="chain" id="PRO_5046089167" description="Tetratricopeptide repeat protein" evidence="1">
    <location>
        <begin position="22"/>
        <end position="300"/>
    </location>
</feature>
<dbReference type="RefSeq" id="WP_161820348.1">
    <property type="nucleotide sequence ID" value="NZ_JAACJS010000015.1"/>
</dbReference>
<name>A0ABW9ZY48_9BACT</name>
<sequence length="300" mass="33450">MKGKIFSLFLLCFVLAGPVSAQSSAVEAKAAYLLAEESYGKGEMRTALQYLEDATSKLGTANAKVLYLKIMTLKELAVTDTGFNSKLDKALAEFEKAPDAESFNEEKVLEIVKIKLQRKRQLSAASENQKVIEAFEQRTHFPVGASFDSIYLANKERLDAYFKRSYTSKERMGADGFAIFMEENKVTEAIYLSGSRIKSYVKFHFSYGDENSSFSKSNAEFPAVLRTYTDLFGSTPVEQSKTTQSVTAGQTYTTVTRQYAWRAGSKALILYLLQITGPDYHASSCNITLTNDPKTISEIR</sequence>
<evidence type="ECO:0000313" key="3">
    <source>
        <dbReference type="Proteomes" id="UP000753802"/>
    </source>
</evidence>
<organism evidence="2 3">
    <name type="scientific">Sediminibacterium roseum</name>
    <dbReference type="NCBI Taxonomy" id="1978412"/>
    <lineage>
        <taxon>Bacteria</taxon>
        <taxon>Pseudomonadati</taxon>
        <taxon>Bacteroidota</taxon>
        <taxon>Chitinophagia</taxon>
        <taxon>Chitinophagales</taxon>
        <taxon>Chitinophagaceae</taxon>
        <taxon>Sediminibacterium</taxon>
    </lineage>
</organism>
<reference evidence="2 3" key="1">
    <citation type="submission" date="2020-01" db="EMBL/GenBank/DDBJ databases">
        <title>Genome analysis.</title>
        <authorList>
            <person name="Wu S."/>
            <person name="Wang G."/>
        </authorList>
    </citation>
    <scope>NUCLEOTIDE SEQUENCE [LARGE SCALE GENOMIC DNA]</scope>
    <source>
        <strain evidence="2 3">SYL130</strain>
    </source>
</reference>
<protein>
    <recommendedName>
        <fullName evidence="4">Tetratricopeptide repeat protein</fullName>
    </recommendedName>
</protein>
<keyword evidence="3" id="KW-1185">Reference proteome</keyword>
<dbReference type="EMBL" id="JAACJS010000015">
    <property type="protein sequence ID" value="NCI52091.1"/>
    <property type="molecule type" value="Genomic_DNA"/>
</dbReference>
<proteinExistence type="predicted"/>
<gene>
    <name evidence="2" type="ORF">GWC95_19355</name>
</gene>
<comment type="caution">
    <text evidence="2">The sequence shown here is derived from an EMBL/GenBank/DDBJ whole genome shotgun (WGS) entry which is preliminary data.</text>
</comment>
<accession>A0ABW9ZY48</accession>
<evidence type="ECO:0000313" key="2">
    <source>
        <dbReference type="EMBL" id="NCI52091.1"/>
    </source>
</evidence>
<dbReference type="Proteomes" id="UP000753802">
    <property type="component" value="Unassembled WGS sequence"/>
</dbReference>